<reference evidence="2 3" key="1">
    <citation type="journal article" date="2019" name="Microbiol. Resour. Announc.">
        <title>Draft Genome Sequences of Type Strains of Gordonibacter faecihominis, Paraeggerthella hongkongensis, Parvibacter caecicola,Slackia equolifaciens, Slackia faecicanis, and Slackia isoflavoniconvertens.</title>
        <authorList>
            <person name="Danylec N."/>
            <person name="Stoll D.A."/>
            <person name="Dotsch A."/>
            <person name="Huch M."/>
        </authorList>
    </citation>
    <scope>NUCLEOTIDE SEQUENCE [LARGE SCALE GENOMIC DNA]</scope>
    <source>
        <strain evidence="2 3">DSM 18785</strain>
    </source>
</reference>
<sequence>MSGPPRSCRWCANMTCGDANWCEALKVCVTDRQLPSVRNCPSWEGHFMAADSFEVWEEPSQQKNSECDGQTRLELE</sequence>
<proteinExistence type="predicted"/>
<feature type="region of interest" description="Disordered" evidence="1">
    <location>
        <begin position="57"/>
        <end position="76"/>
    </location>
</feature>
<name>A0A3N0ASU5_9ACTN</name>
<organism evidence="2 3">
    <name type="scientific">Adlercreutzia equolifaciens subsp. celatus DSM 18785</name>
    <dbReference type="NCBI Taxonomy" id="1121021"/>
    <lineage>
        <taxon>Bacteria</taxon>
        <taxon>Bacillati</taxon>
        <taxon>Actinomycetota</taxon>
        <taxon>Coriobacteriia</taxon>
        <taxon>Eggerthellales</taxon>
        <taxon>Eggerthellaceae</taxon>
        <taxon>Adlercreutzia</taxon>
    </lineage>
</organism>
<comment type="caution">
    <text evidence="2">The sequence shown here is derived from an EMBL/GenBank/DDBJ whole genome shotgun (WGS) entry which is preliminary data.</text>
</comment>
<protein>
    <submittedName>
        <fullName evidence="2">Uncharacterized protein</fullName>
    </submittedName>
</protein>
<evidence type="ECO:0000313" key="2">
    <source>
        <dbReference type="EMBL" id="RNL37923.1"/>
    </source>
</evidence>
<dbReference type="EMBL" id="QICA01000009">
    <property type="protein sequence ID" value="RNL37923.1"/>
    <property type="molecule type" value="Genomic_DNA"/>
</dbReference>
<evidence type="ECO:0000313" key="3">
    <source>
        <dbReference type="Proteomes" id="UP000278327"/>
    </source>
</evidence>
<gene>
    <name evidence="2" type="ORF">DMP10_06575</name>
</gene>
<keyword evidence="3" id="KW-1185">Reference proteome</keyword>
<dbReference type="Proteomes" id="UP000278327">
    <property type="component" value="Unassembled WGS sequence"/>
</dbReference>
<dbReference type="AlphaFoldDB" id="A0A3N0ASU5"/>
<evidence type="ECO:0000256" key="1">
    <source>
        <dbReference type="SAM" id="MobiDB-lite"/>
    </source>
</evidence>
<feature type="compositionally biased region" description="Basic and acidic residues" evidence="1">
    <location>
        <begin position="65"/>
        <end position="76"/>
    </location>
</feature>
<accession>A0A3N0ASU5</accession>